<protein>
    <submittedName>
        <fullName evidence="1">Uncharacterized protein</fullName>
    </submittedName>
</protein>
<name>K2GTA6_9BACT</name>
<proteinExistence type="predicted"/>
<evidence type="ECO:0000313" key="1">
    <source>
        <dbReference type="EMBL" id="EKE26585.1"/>
    </source>
</evidence>
<comment type="caution">
    <text evidence="1">The sequence shown here is derived from an EMBL/GenBank/DDBJ whole genome shotgun (WGS) entry which is preliminary data.</text>
</comment>
<accession>K2GTA6</accession>
<gene>
    <name evidence="1" type="ORF">ACD_4C00238G0014</name>
</gene>
<sequence>MEKREVLFNENSFQIECGSFIANYNRYIERLISSIDELEDHFKNDGLSFMMDEFLVFIKANKEHITEKIKRDIYIQLNSRALKREFFHNANEIFWTASYLLWESINDVLNKPENNSSIWKISKEINSNVRRVVWDKQLKLSENTLIKFIEADLDEEEINPLD</sequence>
<feature type="non-terminal residue" evidence="1">
    <location>
        <position position="162"/>
    </location>
</feature>
<organism evidence="1">
    <name type="scientific">uncultured bacterium</name>
    <name type="common">gcode 4</name>
    <dbReference type="NCBI Taxonomy" id="1234023"/>
    <lineage>
        <taxon>Bacteria</taxon>
        <taxon>environmental samples</taxon>
    </lineage>
</organism>
<dbReference type="AlphaFoldDB" id="K2GTA6"/>
<reference evidence="1" key="1">
    <citation type="journal article" date="2012" name="Science">
        <title>Fermentation, hydrogen, and sulfur metabolism in multiple uncultivated bacterial phyla.</title>
        <authorList>
            <person name="Wrighton K.C."/>
            <person name="Thomas B.C."/>
            <person name="Sharon I."/>
            <person name="Miller C.S."/>
            <person name="Castelle C.J."/>
            <person name="VerBerkmoes N.C."/>
            <person name="Wilkins M.J."/>
            <person name="Hettich R.L."/>
            <person name="Lipton M.S."/>
            <person name="Williams K.H."/>
            <person name="Long P.E."/>
            <person name="Banfield J.F."/>
        </authorList>
    </citation>
    <scope>NUCLEOTIDE SEQUENCE [LARGE SCALE GENOMIC DNA]</scope>
</reference>
<dbReference type="EMBL" id="AMFJ01000754">
    <property type="protein sequence ID" value="EKE26585.1"/>
    <property type="molecule type" value="Genomic_DNA"/>
</dbReference>